<keyword evidence="1" id="KW-1133">Transmembrane helix</keyword>
<accession>A0A368KYT3</accession>
<evidence type="ECO:0000313" key="3">
    <source>
        <dbReference type="Proteomes" id="UP000252357"/>
    </source>
</evidence>
<name>A0A368KYT3_9BURK</name>
<dbReference type="EMBL" id="QPGB01000006">
    <property type="protein sequence ID" value="RCS56563.1"/>
    <property type="molecule type" value="Genomic_DNA"/>
</dbReference>
<keyword evidence="1" id="KW-0472">Membrane</keyword>
<keyword evidence="1" id="KW-0812">Transmembrane</keyword>
<protein>
    <submittedName>
        <fullName evidence="2">Uncharacterized protein</fullName>
    </submittedName>
</protein>
<sequence>MPGRKQQAGSGLLIMLVSTVVLLLSLTIAIKVMAPRDGEASASYTQHILESTKTALLNDTKYGKRALGKLNFYPDVLEQGEAGNGRYDGWAENGCITTAWQPSATWGTSPRVTQSIDTLGNSARCFGKVPWRSLNLNFGNVSLTDPEGVVPWMAVSNNLILSSLCLPYRTPLILGATLPASSFCPGVTIPQRWLSIYDSAGNLVSDEAALVLMVPGLALPSQASRNAGNLLGPAEYLDTFNVLSSCLPNCVPGNYSNAVGYLRPNNENQRYYLTRPWNQGTNYVSYLDPAFPVNDQVRYVTAEEYFNQLESYAAEVIIRALRTVFERSAPASNPTARYFPYAATVSGNVHGMYPVQQPGLLFGFTPMQVLLDALASYGETPLWTELGRVADAGWGHYFFLAISNNCTQNAPNCLNGQLSAGNRMNLKALLIGPGRTRTGQGRPIDPAGQFSGLLTQYLEGLNANGGVTFESETRPHSASYNDIVRVIQ</sequence>
<dbReference type="AlphaFoldDB" id="A0A368KYT3"/>
<dbReference type="Proteomes" id="UP000252357">
    <property type="component" value="Unassembled WGS sequence"/>
</dbReference>
<feature type="transmembrane region" description="Helical" evidence="1">
    <location>
        <begin position="12"/>
        <end position="34"/>
    </location>
</feature>
<reference evidence="2 3" key="1">
    <citation type="journal article" date="2018" name="Int. J. Syst. Evol. Microbiol.">
        <title>Parvibium lacunae gen. nov., sp. nov., a new member of the family Alcaligenaceae isolated from a freshwater pond.</title>
        <authorList>
            <person name="Chen W.M."/>
            <person name="Xie P.B."/>
            <person name="Hsu M.Y."/>
            <person name="Sheu S.Y."/>
        </authorList>
    </citation>
    <scope>NUCLEOTIDE SEQUENCE [LARGE SCALE GENOMIC DNA]</scope>
    <source>
        <strain evidence="2 3">KMB9</strain>
    </source>
</reference>
<gene>
    <name evidence="2" type="ORF">DU000_11395</name>
</gene>
<evidence type="ECO:0000313" key="2">
    <source>
        <dbReference type="EMBL" id="RCS56563.1"/>
    </source>
</evidence>
<organism evidence="2 3">
    <name type="scientific">Parvibium lacunae</name>
    <dbReference type="NCBI Taxonomy" id="1888893"/>
    <lineage>
        <taxon>Bacteria</taxon>
        <taxon>Pseudomonadati</taxon>
        <taxon>Pseudomonadota</taxon>
        <taxon>Betaproteobacteria</taxon>
        <taxon>Burkholderiales</taxon>
        <taxon>Alcaligenaceae</taxon>
        <taxon>Parvibium</taxon>
    </lineage>
</organism>
<keyword evidence="3" id="KW-1185">Reference proteome</keyword>
<proteinExistence type="predicted"/>
<comment type="caution">
    <text evidence="2">The sequence shown here is derived from an EMBL/GenBank/DDBJ whole genome shotgun (WGS) entry which is preliminary data.</text>
</comment>
<evidence type="ECO:0000256" key="1">
    <source>
        <dbReference type="SAM" id="Phobius"/>
    </source>
</evidence>